<dbReference type="Proteomes" id="UP000041254">
    <property type="component" value="Unassembled WGS sequence"/>
</dbReference>
<dbReference type="InParanoid" id="A0A0G4GQD0"/>
<gene>
    <name evidence="3" type="ORF">Vbra_18333</name>
</gene>
<feature type="compositionally biased region" description="Polar residues" evidence="2">
    <location>
        <begin position="164"/>
        <end position="178"/>
    </location>
</feature>
<feature type="region of interest" description="Disordered" evidence="2">
    <location>
        <begin position="545"/>
        <end position="606"/>
    </location>
</feature>
<protein>
    <submittedName>
        <fullName evidence="3">Uncharacterized protein</fullName>
    </submittedName>
</protein>
<feature type="compositionally biased region" description="Basic and acidic residues" evidence="2">
    <location>
        <begin position="229"/>
        <end position="242"/>
    </location>
</feature>
<feature type="compositionally biased region" description="Basic and acidic residues" evidence="2">
    <location>
        <begin position="565"/>
        <end position="579"/>
    </location>
</feature>
<keyword evidence="1" id="KW-0175">Coiled coil</keyword>
<name>A0A0G4GQD0_VITBC</name>
<feature type="region of interest" description="Disordered" evidence="2">
    <location>
        <begin position="158"/>
        <end position="245"/>
    </location>
</feature>
<dbReference type="VEuPathDB" id="CryptoDB:Vbra_18333"/>
<dbReference type="EMBL" id="CDMY01000759">
    <property type="protein sequence ID" value="CEM32658.1"/>
    <property type="molecule type" value="Genomic_DNA"/>
</dbReference>
<dbReference type="OrthoDB" id="333409at2759"/>
<evidence type="ECO:0000313" key="3">
    <source>
        <dbReference type="EMBL" id="CEM32658.1"/>
    </source>
</evidence>
<organism evidence="3 4">
    <name type="scientific">Vitrella brassicaformis (strain CCMP3155)</name>
    <dbReference type="NCBI Taxonomy" id="1169540"/>
    <lineage>
        <taxon>Eukaryota</taxon>
        <taxon>Sar</taxon>
        <taxon>Alveolata</taxon>
        <taxon>Colpodellida</taxon>
        <taxon>Vitrellaceae</taxon>
        <taxon>Vitrella</taxon>
    </lineage>
</organism>
<accession>A0A0G4GQD0</accession>
<evidence type="ECO:0000313" key="4">
    <source>
        <dbReference type="Proteomes" id="UP000041254"/>
    </source>
</evidence>
<feature type="coiled-coil region" evidence="1">
    <location>
        <begin position="381"/>
        <end position="416"/>
    </location>
</feature>
<evidence type="ECO:0000256" key="1">
    <source>
        <dbReference type="SAM" id="Coils"/>
    </source>
</evidence>
<feature type="coiled-coil region" evidence="1">
    <location>
        <begin position="308"/>
        <end position="336"/>
    </location>
</feature>
<evidence type="ECO:0000256" key="2">
    <source>
        <dbReference type="SAM" id="MobiDB-lite"/>
    </source>
</evidence>
<dbReference type="AlphaFoldDB" id="A0A0G4GQD0"/>
<sequence length="606" mass="68350">MAYQIPITYLTSARGHPYQAAVSPVHAVAQPASRQTAAMNVTPYGYPAAAAALAGLQGGFGYGNAAYVNAPGFYGPPHATAGSQQQQPVSGPSYQQQRGNLVPGGVGTPCFADPYQHKMKTDERIRAAAAAMDHPRLEPALVRKGAKLMAVWRPVHEAPAPAQASKSTVNRSGYTGTRRNTHPGVPSRSVTRGRVESGSRPPRPTSRRATHSGRRDVSCRRPSASGEGKAVDGLKNGEHGKGGDGCPLCQREKDIQARFDALYDDYKYRQLRRQRIAEQQEILDRENAQPRVLPDKSLSRTDFERRYRESLEMQAAKEIERRAQKEELDQMRAQQELEGCTFQPRLIAKSPAQKAEEVVEVRLRRLASKLNGTQRGHLEQMRRLDKEEQDVDQQIKEECEREMQRSLEANRQYVNRFLDSDEGKRVLEERTEAYIEFNPGIDEERARKEAEKDIRDYNDMQLRDKVLTFYKEKRHLQKQRRQIRRLQVLYELSRLEQQYRDIVGNRSVRKAHVVRDFDPNLVAKLKSQPWYALAKHSLAQIRAQAMAASTSSQHEPANDPSINDGRPRHTDGGDHETHVESGSPLSQLMAMGLSEEEARMALTHGE</sequence>
<keyword evidence="4" id="KW-1185">Reference proteome</keyword>
<reference evidence="3 4" key="1">
    <citation type="submission" date="2014-11" db="EMBL/GenBank/DDBJ databases">
        <authorList>
            <person name="Zhu J."/>
            <person name="Qi W."/>
            <person name="Song R."/>
        </authorList>
    </citation>
    <scope>NUCLEOTIDE SEQUENCE [LARGE SCALE GENOMIC DNA]</scope>
</reference>
<proteinExistence type="predicted"/>